<evidence type="ECO:0000256" key="1">
    <source>
        <dbReference type="SAM" id="MobiDB-lite"/>
    </source>
</evidence>
<reference evidence="2 3" key="1">
    <citation type="journal article" date="2018" name="Syst. Appl. Microbiol.">
        <title>A new symbiotic nanoarchaeote (Candidatus Nanoclepta minutus) and its host (Zestosphaera tikiterensis gen. nov., sp. nov.) from a New Zealand hot spring.</title>
        <authorList>
            <person name="St John E."/>
            <person name="Liu Y."/>
            <person name="Podar M."/>
            <person name="Stott M.B."/>
            <person name="Meneghin J."/>
            <person name="Chen Z."/>
            <person name="Lagutin K."/>
            <person name="Mitchell K."/>
            <person name="Reysenbach A.L."/>
        </authorList>
    </citation>
    <scope>NUCLEOTIDE SEQUENCE [LARGE SCALE GENOMIC DNA]</scope>
    <source>
        <strain evidence="2">NZ3</strain>
    </source>
</reference>
<accession>A0A2R7Y463</accession>
<evidence type="ECO:0000313" key="2">
    <source>
        <dbReference type="EMBL" id="PUA32147.1"/>
    </source>
</evidence>
<proteinExistence type="predicted"/>
<protein>
    <submittedName>
        <fullName evidence="2">Uncharacterized protein</fullName>
    </submittedName>
</protein>
<dbReference type="EMBL" id="NBVN01000004">
    <property type="protein sequence ID" value="PUA32147.1"/>
    <property type="molecule type" value="Genomic_DNA"/>
</dbReference>
<dbReference type="AlphaFoldDB" id="A0A2R7Y463"/>
<evidence type="ECO:0000313" key="3">
    <source>
        <dbReference type="Proteomes" id="UP000244093"/>
    </source>
</evidence>
<sequence>MSSDKEGKFRMSIPKKEEDINIEEEHEHEEHEHHHEHEVISDENYEILLLNAIAHSLSHVESSLGSINNNLKLMLTYLENLRTSINSLTKVFLLQEVKDQDMRRKLLSEILDSITQ</sequence>
<dbReference type="Proteomes" id="UP000244093">
    <property type="component" value="Unassembled WGS sequence"/>
</dbReference>
<feature type="region of interest" description="Disordered" evidence="1">
    <location>
        <begin position="1"/>
        <end position="38"/>
    </location>
</feature>
<name>A0A2R7Y463_9CREN</name>
<gene>
    <name evidence="2" type="ORF">B7O98_05600</name>
</gene>
<organism evidence="2 3">
    <name type="scientific">Zestosphaera tikiterensis</name>
    <dbReference type="NCBI Taxonomy" id="1973259"/>
    <lineage>
        <taxon>Archaea</taxon>
        <taxon>Thermoproteota</taxon>
        <taxon>Thermoprotei</taxon>
        <taxon>Desulfurococcales</taxon>
        <taxon>Desulfurococcaceae</taxon>
        <taxon>Zestosphaera</taxon>
    </lineage>
</organism>
<comment type="caution">
    <text evidence="2">The sequence shown here is derived from an EMBL/GenBank/DDBJ whole genome shotgun (WGS) entry which is preliminary data.</text>
</comment>